<evidence type="ECO:0000313" key="2">
    <source>
        <dbReference type="EMBL" id="QUV93160.1"/>
    </source>
</evidence>
<dbReference type="InterPro" id="IPR016024">
    <property type="entry name" value="ARM-type_fold"/>
</dbReference>
<dbReference type="PANTHER" id="PTHR12697">
    <property type="entry name" value="PBS LYASE HEAT-LIKE PROTEIN"/>
    <property type="match status" value="1"/>
</dbReference>
<protein>
    <submittedName>
        <fullName evidence="2">HEAT repeat domain-containing protein</fullName>
    </submittedName>
</protein>
<keyword evidence="1" id="KW-0812">Transmembrane</keyword>
<feature type="transmembrane region" description="Helical" evidence="1">
    <location>
        <begin position="6"/>
        <end position="26"/>
    </location>
</feature>
<gene>
    <name evidence="2" type="ORF">J8C05_07170</name>
</gene>
<name>A0ABX8AWV0_9BACT</name>
<accession>A0ABX8AWV0</accession>
<evidence type="ECO:0000313" key="3">
    <source>
        <dbReference type="Proteomes" id="UP000677668"/>
    </source>
</evidence>
<dbReference type="InterPro" id="IPR011989">
    <property type="entry name" value="ARM-like"/>
</dbReference>
<dbReference type="EMBL" id="CP072642">
    <property type="protein sequence ID" value="QUV93160.1"/>
    <property type="molecule type" value="Genomic_DNA"/>
</dbReference>
<dbReference type="Gene3D" id="1.25.10.10">
    <property type="entry name" value="Leucine-rich Repeat Variant"/>
    <property type="match status" value="2"/>
</dbReference>
<proteinExistence type="predicted"/>
<dbReference type="Proteomes" id="UP000677668">
    <property type="component" value="Chromosome 1"/>
</dbReference>
<dbReference type="PANTHER" id="PTHR12697:SF38">
    <property type="entry name" value="PBS LYASE HEAT DOMAIN PROTEIN REPEAT-CONTAINING PROTEIN"/>
    <property type="match status" value="1"/>
</dbReference>
<dbReference type="RefSeq" id="WP_211421569.1">
    <property type="nucleotide sequence ID" value="NZ_CP072642.1"/>
</dbReference>
<keyword evidence="1" id="KW-0472">Membrane</keyword>
<dbReference type="SMART" id="SM00567">
    <property type="entry name" value="EZ_HEAT"/>
    <property type="match status" value="4"/>
</dbReference>
<dbReference type="Pfam" id="PF13646">
    <property type="entry name" value="HEAT_2"/>
    <property type="match status" value="1"/>
</dbReference>
<keyword evidence="1" id="KW-1133">Transmembrane helix</keyword>
<dbReference type="SUPFAM" id="SSF48371">
    <property type="entry name" value="ARM repeat"/>
    <property type="match status" value="1"/>
</dbReference>
<keyword evidence="3" id="KW-1185">Reference proteome</keyword>
<evidence type="ECO:0000256" key="1">
    <source>
        <dbReference type="SAM" id="Phobius"/>
    </source>
</evidence>
<sequence length="367" mass="41129">MSDWLWMMTGLLVCLPVGGLALVLLYRTIQVRRVARQRQDYERCRAQLQELSDTLDQAQSPEDILPLTQRFKATTRDEVAAIKHVIIEAYGTAPEPTRKALALLYESLGLIADDLQIIHNGNLEERSRATFRLGRLRYLPALDALERVSKHSSTELRLVAIWALTEIADTRCVKPVVIALSEANGWQLMQAANRLLGMQRDLTLPLMELLDSAGGMRERRERIMTTVLDLITDFGRRAQEYINPIAGRQAALRLLQSDSVNLRTRALRALTALGVESSQEIESVLRALRDKDWEVRAVAARAIGDLQITAGLSGLQEAVSDQAWWVRHNAAHALKKLGDAGEVVLLQLLQSDDRFTRETVTQVLQGS</sequence>
<reference evidence="2 3" key="1">
    <citation type="submission" date="2021-03" db="EMBL/GenBank/DDBJ databases">
        <title>Genomic and phenotypic characterization of Chloracidobacterium isolates provides evidence for multiple species.</title>
        <authorList>
            <person name="Saini M.K."/>
            <person name="Costas A.M.G."/>
            <person name="Tank M."/>
            <person name="Bryant D.A."/>
        </authorList>
    </citation>
    <scope>NUCLEOTIDE SEQUENCE [LARGE SCALE GENOMIC DNA]</scope>
    <source>
        <strain evidence="2 3">N</strain>
    </source>
</reference>
<dbReference type="InterPro" id="IPR004155">
    <property type="entry name" value="PBS_lyase_HEAT"/>
</dbReference>
<organism evidence="2 3">
    <name type="scientific">Chloracidobacterium sp. N</name>
    <dbReference type="NCBI Taxonomy" id="2821540"/>
    <lineage>
        <taxon>Bacteria</taxon>
        <taxon>Pseudomonadati</taxon>
        <taxon>Acidobacteriota</taxon>
        <taxon>Terriglobia</taxon>
        <taxon>Terriglobales</taxon>
        <taxon>Acidobacteriaceae</taxon>
        <taxon>Chloracidobacterium</taxon>
        <taxon>Chloracidobacterium aggregatum</taxon>
    </lineage>
</organism>